<reference evidence="3 4" key="1">
    <citation type="submission" date="2017-11" db="EMBL/GenBank/DDBJ databases">
        <title>Complete genome sequence of Sphingomonas sp. Strain Cra20, a psychrotolerant potential plant growth promoting rhizobacteria.</title>
        <authorList>
            <person name="Luo Y."/>
        </authorList>
    </citation>
    <scope>NUCLEOTIDE SEQUENCE [LARGE SCALE GENOMIC DNA]</scope>
    <source>
        <strain evidence="3 4">Cra20</strain>
    </source>
</reference>
<dbReference type="OrthoDB" id="7391871at2"/>
<name>A0A2K8MJ81_9SPHN</name>
<proteinExistence type="predicted"/>
<protein>
    <submittedName>
        <fullName evidence="3">Uncharacterized protein</fullName>
    </submittedName>
</protein>
<keyword evidence="1" id="KW-0175">Coiled coil</keyword>
<evidence type="ECO:0000313" key="4">
    <source>
        <dbReference type="Proteomes" id="UP000229081"/>
    </source>
</evidence>
<evidence type="ECO:0000256" key="2">
    <source>
        <dbReference type="SAM" id="Phobius"/>
    </source>
</evidence>
<keyword evidence="2" id="KW-1133">Transmembrane helix</keyword>
<keyword evidence="4" id="KW-1185">Reference proteome</keyword>
<dbReference type="RefSeq" id="WP_100282869.1">
    <property type="nucleotide sequence ID" value="NZ_CP024923.1"/>
</dbReference>
<keyword evidence="2" id="KW-0812">Transmembrane</keyword>
<dbReference type="Proteomes" id="UP000229081">
    <property type="component" value="Chromosome"/>
</dbReference>
<dbReference type="EMBL" id="CP024923">
    <property type="protein sequence ID" value="ATY33064.1"/>
    <property type="molecule type" value="Genomic_DNA"/>
</dbReference>
<gene>
    <name evidence="3" type="ORF">CVN68_14725</name>
</gene>
<organism evidence="3 4">
    <name type="scientific">Sphingomonas psychrotolerans</name>
    <dbReference type="NCBI Taxonomy" id="1327635"/>
    <lineage>
        <taxon>Bacteria</taxon>
        <taxon>Pseudomonadati</taxon>
        <taxon>Pseudomonadota</taxon>
        <taxon>Alphaproteobacteria</taxon>
        <taxon>Sphingomonadales</taxon>
        <taxon>Sphingomonadaceae</taxon>
        <taxon>Sphingomonas</taxon>
    </lineage>
</organism>
<keyword evidence="2" id="KW-0472">Membrane</keyword>
<feature type="coiled-coil region" evidence="1">
    <location>
        <begin position="73"/>
        <end position="109"/>
    </location>
</feature>
<dbReference type="KEGG" id="sphc:CVN68_14725"/>
<sequence>MTFLNRFSPLVAYRDLRFFLAARKRHELGFMALSLALTLLILWAFVKDSHFEKAYERNIIYVEQWPITRTDEQIRAQQKIDQAKKHIQQAELKKRREAKKAEFKRLDDKLESWGF</sequence>
<evidence type="ECO:0000256" key="1">
    <source>
        <dbReference type="SAM" id="Coils"/>
    </source>
</evidence>
<dbReference type="AlphaFoldDB" id="A0A2K8MJ81"/>
<feature type="transmembrane region" description="Helical" evidence="2">
    <location>
        <begin position="28"/>
        <end position="46"/>
    </location>
</feature>
<accession>A0A2K8MJ81</accession>
<evidence type="ECO:0000313" key="3">
    <source>
        <dbReference type="EMBL" id="ATY33064.1"/>
    </source>
</evidence>